<protein>
    <submittedName>
        <fullName evidence="1">Uncharacterized protein</fullName>
    </submittedName>
</protein>
<dbReference type="RefSeq" id="WP_161009106.1">
    <property type="nucleotide sequence ID" value="NZ_WWCN01000017.1"/>
</dbReference>
<proteinExistence type="predicted"/>
<evidence type="ECO:0000313" key="2">
    <source>
        <dbReference type="Proteomes" id="UP000479335"/>
    </source>
</evidence>
<organism evidence="1 2">
    <name type="scientific">Duganella flavida</name>
    <dbReference type="NCBI Taxonomy" id="2692175"/>
    <lineage>
        <taxon>Bacteria</taxon>
        <taxon>Pseudomonadati</taxon>
        <taxon>Pseudomonadota</taxon>
        <taxon>Betaproteobacteria</taxon>
        <taxon>Burkholderiales</taxon>
        <taxon>Oxalobacteraceae</taxon>
        <taxon>Telluria group</taxon>
        <taxon>Duganella</taxon>
    </lineage>
</organism>
<dbReference type="Proteomes" id="UP000479335">
    <property type="component" value="Unassembled WGS sequence"/>
</dbReference>
<reference evidence="1 2" key="1">
    <citation type="submission" date="2019-12" db="EMBL/GenBank/DDBJ databases">
        <title>Novel species isolated from a subtropical stream in China.</title>
        <authorList>
            <person name="Lu H."/>
        </authorList>
    </citation>
    <scope>NUCLEOTIDE SEQUENCE [LARGE SCALE GENOMIC DNA]</scope>
    <source>
        <strain evidence="1 2">FT135W</strain>
    </source>
</reference>
<sequence>MPLLLCCATAVAAVPDQQDQDMLRNLRGNLARSFELSPELPLDAELRASATALSAAHLERINALLPAWLAEERQQQIASGKQNEQWYPLFATWARVLNELALWQLEPGDTAYEQTTLAVIASAPQACKLHSDPRFTDYASRIARIQQLPAAQRPAMLAAERELLAHWGKPRPAPAAWPEPLPQDAAQALLNSNAKDRPALPPMLAMQLLVDKKNYATFAPEDQCLLQQWWLKRSLQQGVAPAAALNAFRYGTLISVDMRFAGMFEPAAANGKPPYPPIATRFHAEGATVGQVKLQQASVVERKITVPGIRGVRPVAFETLFDAPTLKYAQDSKLPKFQLVWKLEDTQP</sequence>
<dbReference type="EMBL" id="WWCN01000017">
    <property type="protein sequence ID" value="MYM25662.1"/>
    <property type="molecule type" value="Genomic_DNA"/>
</dbReference>
<dbReference type="AlphaFoldDB" id="A0A6L8KIU0"/>
<evidence type="ECO:0000313" key="1">
    <source>
        <dbReference type="EMBL" id="MYM25662.1"/>
    </source>
</evidence>
<accession>A0A6L8KIU0</accession>
<name>A0A6L8KIU0_9BURK</name>
<gene>
    <name evidence="1" type="ORF">GTP46_23810</name>
</gene>
<comment type="caution">
    <text evidence="1">The sequence shown here is derived from an EMBL/GenBank/DDBJ whole genome shotgun (WGS) entry which is preliminary data.</text>
</comment>
<keyword evidence="2" id="KW-1185">Reference proteome</keyword>